<dbReference type="InterPro" id="IPR003593">
    <property type="entry name" value="AAA+_ATPase"/>
</dbReference>
<dbReference type="PROSITE" id="PS50893">
    <property type="entry name" value="ABC_TRANSPORTER_2"/>
    <property type="match status" value="1"/>
</dbReference>
<protein>
    <submittedName>
        <fullName evidence="12">Type I secretion system permease/ATPase</fullName>
    </submittedName>
</protein>
<accession>A0ABP8VCX5</accession>
<dbReference type="Pfam" id="PF00005">
    <property type="entry name" value="ABC_tran"/>
    <property type="match status" value="1"/>
</dbReference>
<evidence type="ECO:0000313" key="13">
    <source>
        <dbReference type="Proteomes" id="UP001500604"/>
    </source>
</evidence>
<feature type="domain" description="ABC transporter" evidence="9">
    <location>
        <begin position="485"/>
        <end position="719"/>
    </location>
</feature>
<evidence type="ECO:0000256" key="7">
    <source>
        <dbReference type="ARBA" id="ARBA00023136"/>
    </source>
</evidence>
<gene>
    <name evidence="12" type="ORF">GCM10023116_51190</name>
</gene>
<dbReference type="NCBIfam" id="TIGR03375">
    <property type="entry name" value="type_I_sec_LssB"/>
    <property type="match status" value="1"/>
</dbReference>
<keyword evidence="5" id="KW-0067">ATP-binding</keyword>
<evidence type="ECO:0000256" key="3">
    <source>
        <dbReference type="ARBA" id="ARBA00022741"/>
    </source>
</evidence>
<dbReference type="SMART" id="SM00382">
    <property type="entry name" value="AAA"/>
    <property type="match status" value="1"/>
</dbReference>
<dbReference type="RefSeq" id="WP_345199498.1">
    <property type="nucleotide sequence ID" value="NZ_BAABFL010000481.1"/>
</dbReference>
<dbReference type="InterPro" id="IPR036640">
    <property type="entry name" value="ABC1_TM_sf"/>
</dbReference>
<dbReference type="PANTHER" id="PTHR43394">
    <property type="entry name" value="ATP-DEPENDENT PERMEASE MDL1, MITOCHONDRIAL"/>
    <property type="match status" value="1"/>
</dbReference>
<dbReference type="SUPFAM" id="SSF52540">
    <property type="entry name" value="P-loop containing nucleoside triphosphate hydrolases"/>
    <property type="match status" value="1"/>
</dbReference>
<evidence type="ECO:0000256" key="5">
    <source>
        <dbReference type="ARBA" id="ARBA00022840"/>
    </source>
</evidence>
<proteinExistence type="predicted"/>
<dbReference type="Gene3D" id="3.40.50.300">
    <property type="entry name" value="P-loop containing nucleotide triphosphate hydrolases"/>
    <property type="match status" value="1"/>
</dbReference>
<dbReference type="InterPro" id="IPR027417">
    <property type="entry name" value="P-loop_NTPase"/>
</dbReference>
<sequence length="719" mass="78220">MDAFDSPDKASETTLPATSLLTCMVAMTKMLGKPLSAESLTAGLPIKEHSLTPGLFIRAAERAGFSSRMLDRKPDELSSLICPAVFLFSEDSGCILTDVNKANKEATITLLHVDEPETRVVSFEELEAAGNGSILLIKRRLEHDSRTPEVLKQKQSHWFWGTILRSVPIYRDVLVASFVINMLALVSPFFVMNVYDRVVPNNAIETLWMLSIGGLIAFTFDFILKWLRSYCIDVAGKKSDILLSASIMEHVLGLEIAAKPASVGSFAKSMQEFESIREFITSSTTTTLIDIPFTVLLLLAIAMVGGPIALVPIVGIIAILTYSFLIQKPLKESIEKTYRASAQKNASLIENLTALESLRLYGAESQMQHTWESSVGHISRWSMKGKQLSNSASLFAGFVQSSATILIVLVGVYLISAGEASMGALIATVMLSGRAMGPMVQVASLSTRYNQAKAALEGLQKVMDMPKERNPEKAYLHLDHCRGELEINNLSFTYAEQPVPAIRDLTIKIEGGEKVGLIGRVGSGKSTLAKLLPGLYKPSEGLIRLDGIDINQVDPAERQRLIGCVPQDMNLFFGTVKHNITLGAEDVDMGRVAEVAKIACVTDFVNLHPEGMDMPVAERGANLSGGQRQAVILARSLLLDPPILILDEPTSAMDQVTEAKVIANIKEHCKDKTIILITHRTSLLGLVDKLAVLDHGALVAYGAKDGVIEAIKNGKIPFH</sequence>
<dbReference type="InterPro" id="IPR017871">
    <property type="entry name" value="ABC_transporter-like_CS"/>
</dbReference>
<name>A0ABP8VCX5_9GAMM</name>
<comment type="caution">
    <text evidence="12">The sequence shown here is derived from an EMBL/GenBank/DDBJ whole genome shotgun (WGS) entry which is preliminary data.</text>
</comment>
<feature type="transmembrane region" description="Helical" evidence="8">
    <location>
        <begin position="392"/>
        <end position="416"/>
    </location>
</feature>
<evidence type="ECO:0000313" key="12">
    <source>
        <dbReference type="EMBL" id="GAA4652835.1"/>
    </source>
</evidence>
<dbReference type="InterPro" id="IPR003439">
    <property type="entry name" value="ABC_transporter-like_ATP-bd"/>
</dbReference>
<dbReference type="EMBL" id="BAABFL010000481">
    <property type="protein sequence ID" value="GAA4652835.1"/>
    <property type="molecule type" value="Genomic_DNA"/>
</dbReference>
<evidence type="ECO:0000259" key="11">
    <source>
        <dbReference type="PROSITE" id="PS50990"/>
    </source>
</evidence>
<feature type="transmembrane region" description="Helical" evidence="8">
    <location>
        <begin position="308"/>
        <end position="326"/>
    </location>
</feature>
<dbReference type="InterPro" id="IPR005074">
    <property type="entry name" value="Peptidase_C39"/>
</dbReference>
<feature type="domain" description="ABC transmembrane type-1" evidence="10">
    <location>
        <begin position="173"/>
        <end position="451"/>
    </location>
</feature>
<dbReference type="PANTHER" id="PTHR43394:SF1">
    <property type="entry name" value="ATP-BINDING CASSETTE SUB-FAMILY B MEMBER 10, MITOCHONDRIAL"/>
    <property type="match status" value="1"/>
</dbReference>
<feature type="transmembrane region" description="Helical" evidence="8">
    <location>
        <begin position="173"/>
        <end position="195"/>
    </location>
</feature>
<dbReference type="SUPFAM" id="SSF90123">
    <property type="entry name" value="ABC transporter transmembrane region"/>
    <property type="match status" value="1"/>
</dbReference>
<dbReference type="InterPro" id="IPR017750">
    <property type="entry name" value="ATPase_T1SS"/>
</dbReference>
<dbReference type="Gene3D" id="3.90.70.10">
    <property type="entry name" value="Cysteine proteinases"/>
    <property type="match status" value="1"/>
</dbReference>
<dbReference type="InterPro" id="IPR011527">
    <property type="entry name" value="ABC1_TM_dom"/>
</dbReference>
<evidence type="ECO:0000256" key="8">
    <source>
        <dbReference type="SAM" id="Phobius"/>
    </source>
</evidence>
<organism evidence="12 13">
    <name type="scientific">Kistimonas scapharcae</name>
    <dbReference type="NCBI Taxonomy" id="1036133"/>
    <lineage>
        <taxon>Bacteria</taxon>
        <taxon>Pseudomonadati</taxon>
        <taxon>Pseudomonadota</taxon>
        <taxon>Gammaproteobacteria</taxon>
        <taxon>Oceanospirillales</taxon>
        <taxon>Endozoicomonadaceae</taxon>
        <taxon>Kistimonas</taxon>
    </lineage>
</organism>
<evidence type="ECO:0000256" key="4">
    <source>
        <dbReference type="ARBA" id="ARBA00022801"/>
    </source>
</evidence>
<reference evidence="13" key="1">
    <citation type="journal article" date="2019" name="Int. J. Syst. Evol. Microbiol.">
        <title>The Global Catalogue of Microorganisms (GCM) 10K type strain sequencing project: providing services to taxonomists for standard genome sequencing and annotation.</title>
        <authorList>
            <consortium name="The Broad Institute Genomics Platform"/>
            <consortium name="The Broad Institute Genome Sequencing Center for Infectious Disease"/>
            <person name="Wu L."/>
            <person name="Ma J."/>
        </authorList>
    </citation>
    <scope>NUCLEOTIDE SEQUENCE [LARGE SCALE GENOMIC DNA]</scope>
    <source>
        <strain evidence="13">JCM 17805</strain>
    </source>
</reference>
<keyword evidence="4" id="KW-0378">Hydrolase</keyword>
<dbReference type="PROSITE" id="PS00211">
    <property type="entry name" value="ABC_TRANSPORTER_1"/>
    <property type="match status" value="1"/>
</dbReference>
<evidence type="ECO:0000259" key="10">
    <source>
        <dbReference type="PROSITE" id="PS50929"/>
    </source>
</evidence>
<dbReference type="Gene3D" id="1.20.1560.10">
    <property type="entry name" value="ABC transporter type 1, transmembrane domain"/>
    <property type="match status" value="1"/>
</dbReference>
<feature type="domain" description="Peptidase C39" evidence="11">
    <location>
        <begin position="9"/>
        <end position="137"/>
    </location>
</feature>
<evidence type="ECO:0000256" key="1">
    <source>
        <dbReference type="ARBA" id="ARBA00004651"/>
    </source>
</evidence>
<evidence type="ECO:0000256" key="2">
    <source>
        <dbReference type="ARBA" id="ARBA00022692"/>
    </source>
</evidence>
<dbReference type="PROSITE" id="PS50990">
    <property type="entry name" value="PEPTIDASE_C39"/>
    <property type="match status" value="1"/>
</dbReference>
<keyword evidence="2 8" id="KW-0812">Transmembrane</keyword>
<keyword evidence="7 8" id="KW-0472">Membrane</keyword>
<dbReference type="PROSITE" id="PS50929">
    <property type="entry name" value="ABC_TM1F"/>
    <property type="match status" value="1"/>
</dbReference>
<dbReference type="Pfam" id="PF00664">
    <property type="entry name" value="ABC_membrane"/>
    <property type="match status" value="1"/>
</dbReference>
<dbReference type="CDD" id="cd18587">
    <property type="entry name" value="ABC_6TM_LapB_like"/>
    <property type="match status" value="1"/>
</dbReference>
<evidence type="ECO:0000256" key="6">
    <source>
        <dbReference type="ARBA" id="ARBA00022989"/>
    </source>
</evidence>
<keyword evidence="13" id="KW-1185">Reference proteome</keyword>
<dbReference type="Proteomes" id="UP001500604">
    <property type="component" value="Unassembled WGS sequence"/>
</dbReference>
<comment type="subcellular location">
    <subcellularLocation>
        <location evidence="1">Cell membrane</location>
        <topology evidence="1">Multi-pass membrane protein</topology>
    </subcellularLocation>
</comment>
<keyword evidence="6 8" id="KW-1133">Transmembrane helix</keyword>
<feature type="transmembrane region" description="Helical" evidence="8">
    <location>
        <begin position="207"/>
        <end position="227"/>
    </location>
</feature>
<keyword evidence="3" id="KW-0547">Nucleotide-binding</keyword>
<evidence type="ECO:0000259" key="9">
    <source>
        <dbReference type="PROSITE" id="PS50893"/>
    </source>
</evidence>
<dbReference type="InterPro" id="IPR039421">
    <property type="entry name" value="Type_1_exporter"/>
</dbReference>